<dbReference type="InterPro" id="IPR032710">
    <property type="entry name" value="NTF2-like_dom_sf"/>
</dbReference>
<dbReference type="SUPFAM" id="SSF54427">
    <property type="entry name" value="NTF2-like"/>
    <property type="match status" value="1"/>
</dbReference>
<dbReference type="AlphaFoldDB" id="A0A1I7H175"/>
<protein>
    <submittedName>
        <fullName evidence="2">Putative lumazine-binding</fullName>
    </submittedName>
</protein>
<keyword evidence="1" id="KW-0732">Signal</keyword>
<feature type="signal peptide" evidence="1">
    <location>
        <begin position="1"/>
        <end position="20"/>
    </location>
</feature>
<accession>A0A1I7H175</accession>
<sequence>MKKIYMLALLLCSLCPGANAQTPDDEKAIRQAIQNYVDSFYQADTTKVYASVHPELAKRGYYKRDNSYREAKMTFEQMVQLSARWNRTNPVPADAPKEITIFEVKDKIASAKVKAMWGTDYFHLAKNDGQWKVVNVLWQD</sequence>
<proteinExistence type="predicted"/>
<feature type="chain" id="PRO_5010257043" evidence="1">
    <location>
        <begin position="21"/>
        <end position="140"/>
    </location>
</feature>
<dbReference type="Gene3D" id="3.10.450.50">
    <property type="match status" value="1"/>
</dbReference>
<dbReference type="EMBL" id="FPCA01000001">
    <property type="protein sequence ID" value="SFU54443.1"/>
    <property type="molecule type" value="Genomic_DNA"/>
</dbReference>
<keyword evidence="3" id="KW-1185">Reference proteome</keyword>
<dbReference type="Proteomes" id="UP000182491">
    <property type="component" value="Unassembled WGS sequence"/>
</dbReference>
<organism evidence="2 3">
    <name type="scientific">Pontibacter akesuensis</name>
    <dbReference type="NCBI Taxonomy" id="388950"/>
    <lineage>
        <taxon>Bacteria</taxon>
        <taxon>Pseudomonadati</taxon>
        <taxon>Bacteroidota</taxon>
        <taxon>Cytophagia</taxon>
        <taxon>Cytophagales</taxon>
        <taxon>Hymenobacteraceae</taxon>
        <taxon>Pontibacter</taxon>
    </lineage>
</organism>
<dbReference type="OrthoDB" id="5732224at2"/>
<reference evidence="3" key="1">
    <citation type="submission" date="2016-10" db="EMBL/GenBank/DDBJ databases">
        <authorList>
            <person name="Varghese N."/>
        </authorList>
    </citation>
    <scope>NUCLEOTIDE SEQUENCE [LARGE SCALE GENOMIC DNA]</scope>
    <source>
        <strain evidence="3">DSM 18820</strain>
    </source>
</reference>
<evidence type="ECO:0000256" key="1">
    <source>
        <dbReference type="SAM" id="SignalP"/>
    </source>
</evidence>
<dbReference type="Pfam" id="PF12893">
    <property type="entry name" value="Lumazine_bd_2"/>
    <property type="match status" value="1"/>
</dbReference>
<evidence type="ECO:0000313" key="3">
    <source>
        <dbReference type="Proteomes" id="UP000182491"/>
    </source>
</evidence>
<evidence type="ECO:0000313" key="2">
    <source>
        <dbReference type="EMBL" id="SFU54443.1"/>
    </source>
</evidence>
<gene>
    <name evidence="2" type="ORF">SAMN04487941_1418</name>
</gene>
<dbReference type="STRING" id="388950.GCA_001611675_00516"/>
<name>A0A1I7H175_9BACT</name>
<dbReference type="RefSeq" id="WP_068836716.1">
    <property type="nucleotide sequence ID" value="NZ_BMXC01000001.1"/>
</dbReference>
<dbReference type="InterPro" id="IPR039437">
    <property type="entry name" value="FrzH/put_lumazine-bd"/>
</dbReference>